<dbReference type="Pfam" id="PF02230">
    <property type="entry name" value="Abhydrolase_2"/>
    <property type="match status" value="1"/>
</dbReference>
<comment type="caution">
    <text evidence="4">The sequence shown here is derived from an EMBL/GenBank/DDBJ whole genome shotgun (WGS) entry which is preliminary data.</text>
</comment>
<dbReference type="RefSeq" id="WP_377581190.1">
    <property type="nucleotide sequence ID" value="NZ_JBHTKA010000007.1"/>
</dbReference>
<dbReference type="PANTHER" id="PTHR10655">
    <property type="entry name" value="LYSOPHOSPHOLIPASE-RELATED"/>
    <property type="match status" value="1"/>
</dbReference>
<evidence type="ECO:0000313" key="4">
    <source>
        <dbReference type="EMBL" id="MFD1001425.1"/>
    </source>
</evidence>
<keyword evidence="2 4" id="KW-0378">Hydrolase</keyword>
<comment type="similarity">
    <text evidence="1">Belongs to the AB hydrolase superfamily. AB hydrolase 2 family.</text>
</comment>
<evidence type="ECO:0000256" key="2">
    <source>
        <dbReference type="ARBA" id="ARBA00022801"/>
    </source>
</evidence>
<keyword evidence="5" id="KW-1185">Reference proteome</keyword>
<accession>A0ABW3K594</accession>
<dbReference type="InterPro" id="IPR003140">
    <property type="entry name" value="PLipase/COase/thioEstase"/>
</dbReference>
<dbReference type="GO" id="GO:0016787">
    <property type="term" value="F:hydrolase activity"/>
    <property type="evidence" value="ECO:0007669"/>
    <property type="project" value="UniProtKB-KW"/>
</dbReference>
<protein>
    <submittedName>
        <fullName evidence="4">Alpha/beta hydrolase</fullName>
    </submittedName>
</protein>
<organism evidence="4 5">
    <name type="scientific">Ohtaekwangia kribbensis</name>
    <dbReference type="NCBI Taxonomy" id="688913"/>
    <lineage>
        <taxon>Bacteria</taxon>
        <taxon>Pseudomonadati</taxon>
        <taxon>Bacteroidota</taxon>
        <taxon>Cytophagia</taxon>
        <taxon>Cytophagales</taxon>
        <taxon>Fulvivirgaceae</taxon>
        <taxon>Ohtaekwangia</taxon>
    </lineage>
</organism>
<dbReference type="InterPro" id="IPR029058">
    <property type="entry name" value="AB_hydrolase_fold"/>
</dbReference>
<name>A0ABW3K594_9BACT</name>
<dbReference type="Proteomes" id="UP001597112">
    <property type="component" value="Unassembled WGS sequence"/>
</dbReference>
<reference evidence="5" key="1">
    <citation type="journal article" date="2019" name="Int. J. Syst. Evol. Microbiol.">
        <title>The Global Catalogue of Microorganisms (GCM) 10K type strain sequencing project: providing services to taxonomists for standard genome sequencing and annotation.</title>
        <authorList>
            <consortium name="The Broad Institute Genomics Platform"/>
            <consortium name="The Broad Institute Genome Sequencing Center for Infectious Disease"/>
            <person name="Wu L."/>
            <person name="Ma J."/>
        </authorList>
    </citation>
    <scope>NUCLEOTIDE SEQUENCE [LARGE SCALE GENOMIC DNA]</scope>
    <source>
        <strain evidence="5">CCUG 58938</strain>
    </source>
</reference>
<dbReference type="Gene3D" id="3.40.50.1820">
    <property type="entry name" value="alpha/beta hydrolase"/>
    <property type="match status" value="1"/>
</dbReference>
<dbReference type="InterPro" id="IPR050565">
    <property type="entry name" value="LYPA1-2/EST-like"/>
</dbReference>
<dbReference type="SUPFAM" id="SSF53474">
    <property type="entry name" value="alpha/beta-Hydrolases"/>
    <property type="match status" value="1"/>
</dbReference>
<proteinExistence type="inferred from homology"/>
<dbReference type="EMBL" id="JBHTKA010000007">
    <property type="protein sequence ID" value="MFD1001425.1"/>
    <property type="molecule type" value="Genomic_DNA"/>
</dbReference>
<evidence type="ECO:0000259" key="3">
    <source>
        <dbReference type="Pfam" id="PF02230"/>
    </source>
</evidence>
<evidence type="ECO:0000256" key="1">
    <source>
        <dbReference type="ARBA" id="ARBA00006499"/>
    </source>
</evidence>
<dbReference type="PANTHER" id="PTHR10655:SF17">
    <property type="entry name" value="LYSOPHOSPHOLIPASE-LIKE PROTEIN 1"/>
    <property type="match status" value="1"/>
</dbReference>
<gene>
    <name evidence="4" type="ORF">ACFQ21_19005</name>
</gene>
<feature type="domain" description="Phospholipase/carboxylesterase/thioesterase" evidence="3">
    <location>
        <begin position="14"/>
        <end position="201"/>
    </location>
</feature>
<evidence type="ECO:0000313" key="5">
    <source>
        <dbReference type="Proteomes" id="UP001597112"/>
    </source>
</evidence>
<sequence length="206" mass="22541">MHTKEYITAGKDLKQAKKALIMLHGRGAQASDILSLAPHLQVSDYALVAPQATNYTWYPYSFMANPNHNEPWLSSALDVVGEVVKDIEAAGIPKENIYFLGFSQGACLTLEYVTRNATKWGGVVAFTGGLIGDVLYTEKYKGDFAGTPVFIGTSDPDPHVPVRRVQDSTRILQGLHANVTEKVYPNMGHTVSQGEIDQANKLVFKS</sequence>